<reference evidence="1" key="1">
    <citation type="submission" date="2021-06" db="EMBL/GenBank/DDBJ databases">
        <authorList>
            <person name="Kallberg Y."/>
            <person name="Tangrot J."/>
            <person name="Rosling A."/>
        </authorList>
    </citation>
    <scope>NUCLEOTIDE SEQUENCE</scope>
    <source>
        <strain evidence="1">28 12/20/2015</strain>
    </source>
</reference>
<name>A0ACA9NVC1_9GLOM</name>
<dbReference type="Proteomes" id="UP000789366">
    <property type="component" value="Unassembled WGS sequence"/>
</dbReference>
<evidence type="ECO:0000313" key="1">
    <source>
        <dbReference type="EMBL" id="CAG8670469.1"/>
    </source>
</evidence>
<organism evidence="1 2">
    <name type="scientific">Cetraspora pellucida</name>
    <dbReference type="NCBI Taxonomy" id="1433469"/>
    <lineage>
        <taxon>Eukaryota</taxon>
        <taxon>Fungi</taxon>
        <taxon>Fungi incertae sedis</taxon>
        <taxon>Mucoromycota</taxon>
        <taxon>Glomeromycotina</taxon>
        <taxon>Glomeromycetes</taxon>
        <taxon>Diversisporales</taxon>
        <taxon>Gigasporaceae</taxon>
        <taxon>Cetraspora</taxon>
    </lineage>
</organism>
<dbReference type="EMBL" id="CAJVPW010016499">
    <property type="protein sequence ID" value="CAG8670469.1"/>
    <property type="molecule type" value="Genomic_DNA"/>
</dbReference>
<evidence type="ECO:0000313" key="2">
    <source>
        <dbReference type="Proteomes" id="UP000789366"/>
    </source>
</evidence>
<sequence length="381" mass="44744">MTYTASEEKEFSQKYFPTTFYYNSEMAGNVRANLEEAEKTYNEMMNANLEFIEEDTWELLREKVINSLQLSKAHNTHAMTWGQAALMSARHKIIIQGSNIFGLLNKRLDAMIEKILSPSFRYNRAKKEAIEDEKRRKEFERHQAEIEKLKTEREQIQTTQTEAQKRKMAEEMKELGEMNNSKFSSDISDDSSVSSAESDIFIRQPSSGENDDSLSFLMNKAIDEWKAEIDETIRLEKKLEEQEKERNKHSAVDNYQKELEETKRLHTEALEAHQKAITEQQQQHAAQLEKQAKKHAKELKKQQEQFVQQMKDMAATHQKNLDEQAKRFEKQFSLLREELKQQEAIEAEKVKIEEDKRAGLIADEEAEQMRIALEARERENQ</sequence>
<proteinExistence type="predicted"/>
<protein>
    <submittedName>
        <fullName evidence="1">5115_t:CDS:1</fullName>
    </submittedName>
</protein>
<accession>A0ACA9NVC1</accession>
<gene>
    <name evidence="1" type="ORF">SPELUC_LOCUS9635</name>
</gene>
<comment type="caution">
    <text evidence="1">The sequence shown here is derived from an EMBL/GenBank/DDBJ whole genome shotgun (WGS) entry which is preliminary data.</text>
</comment>
<keyword evidence="2" id="KW-1185">Reference proteome</keyword>